<gene>
    <name evidence="1" type="ORF">LCGC14_0773110</name>
</gene>
<accession>A0A0F9T4K4</accession>
<sequence length="37" mass="4316">MEVGKCSHCGKEIDQIFTAEEWPQLVFCSWECICDYS</sequence>
<organism evidence="1">
    <name type="scientific">marine sediment metagenome</name>
    <dbReference type="NCBI Taxonomy" id="412755"/>
    <lineage>
        <taxon>unclassified sequences</taxon>
        <taxon>metagenomes</taxon>
        <taxon>ecological metagenomes</taxon>
    </lineage>
</organism>
<evidence type="ECO:0000313" key="1">
    <source>
        <dbReference type="EMBL" id="KKN36488.1"/>
    </source>
</evidence>
<name>A0A0F9T4K4_9ZZZZ</name>
<reference evidence="1" key="1">
    <citation type="journal article" date="2015" name="Nature">
        <title>Complex archaea that bridge the gap between prokaryotes and eukaryotes.</title>
        <authorList>
            <person name="Spang A."/>
            <person name="Saw J.H."/>
            <person name="Jorgensen S.L."/>
            <person name="Zaremba-Niedzwiedzka K."/>
            <person name="Martijn J."/>
            <person name="Lind A.E."/>
            <person name="van Eijk R."/>
            <person name="Schleper C."/>
            <person name="Guy L."/>
            <person name="Ettema T.J."/>
        </authorList>
    </citation>
    <scope>NUCLEOTIDE SEQUENCE</scope>
</reference>
<dbReference type="AlphaFoldDB" id="A0A0F9T4K4"/>
<comment type="caution">
    <text evidence="1">The sequence shown here is derived from an EMBL/GenBank/DDBJ whole genome shotgun (WGS) entry which is preliminary data.</text>
</comment>
<evidence type="ECO:0008006" key="2">
    <source>
        <dbReference type="Google" id="ProtNLM"/>
    </source>
</evidence>
<dbReference type="EMBL" id="LAZR01001962">
    <property type="protein sequence ID" value="KKN36488.1"/>
    <property type="molecule type" value="Genomic_DNA"/>
</dbReference>
<protein>
    <recommendedName>
        <fullName evidence="2">MYM-type domain-containing protein</fullName>
    </recommendedName>
</protein>
<proteinExistence type="predicted"/>